<dbReference type="AlphaFoldDB" id="A0AAN9J7R5"/>
<evidence type="ECO:0000313" key="4">
    <source>
        <dbReference type="Proteomes" id="UP001359559"/>
    </source>
</evidence>
<keyword evidence="1" id="KW-0520">NAD</keyword>
<dbReference type="PANTHER" id="PTHR32009:SF106">
    <property type="entry name" value="TIR DOMAIN-CONTAINING PROTEIN"/>
    <property type="match status" value="1"/>
</dbReference>
<name>A0AAN9J7R5_CLITE</name>
<dbReference type="InterPro" id="IPR035897">
    <property type="entry name" value="Toll_tir_struct_dom_sf"/>
</dbReference>
<dbReference type="SMART" id="SM00255">
    <property type="entry name" value="TIR"/>
    <property type="match status" value="1"/>
</dbReference>
<evidence type="ECO:0000259" key="2">
    <source>
        <dbReference type="PROSITE" id="PS50104"/>
    </source>
</evidence>
<sequence length="147" mass="16690">MATSSSSRYSPSSSFNYAFNYDVFLSFRGKDTRHGFTGHLYNTLCDRGIRTFFDKEELRVGEVIRESLVQAIQDSRIAILVISINYTPSSFCLDELATIMKRGDLVLVLPVFYKVEPSQLRHQTGTVGEALAKHKKRFGDNNEKVLN</sequence>
<dbReference type="Gene3D" id="3.40.50.10140">
    <property type="entry name" value="Toll/interleukin-1 receptor homology (TIR) domain"/>
    <property type="match status" value="1"/>
</dbReference>
<dbReference type="SUPFAM" id="SSF52200">
    <property type="entry name" value="Toll/Interleukin receptor TIR domain"/>
    <property type="match status" value="1"/>
</dbReference>
<dbReference type="InterPro" id="IPR000157">
    <property type="entry name" value="TIR_dom"/>
</dbReference>
<proteinExistence type="predicted"/>
<dbReference type="EMBL" id="JAYKXN010000004">
    <property type="protein sequence ID" value="KAK7293752.1"/>
    <property type="molecule type" value="Genomic_DNA"/>
</dbReference>
<keyword evidence="4" id="KW-1185">Reference proteome</keyword>
<evidence type="ECO:0000256" key="1">
    <source>
        <dbReference type="ARBA" id="ARBA00023027"/>
    </source>
</evidence>
<feature type="domain" description="TIR" evidence="2">
    <location>
        <begin position="19"/>
        <end position="147"/>
    </location>
</feature>
<reference evidence="3 4" key="1">
    <citation type="submission" date="2024-01" db="EMBL/GenBank/DDBJ databases">
        <title>The genomes of 5 underutilized Papilionoideae crops provide insights into root nodulation and disease resistance.</title>
        <authorList>
            <person name="Yuan L."/>
        </authorList>
    </citation>
    <scope>NUCLEOTIDE SEQUENCE [LARGE SCALE GENOMIC DNA]</scope>
    <source>
        <strain evidence="3">LY-2023</strain>
        <tissue evidence="3">Leaf</tissue>
    </source>
</reference>
<comment type="caution">
    <text evidence="3">The sequence shown here is derived from an EMBL/GenBank/DDBJ whole genome shotgun (WGS) entry which is preliminary data.</text>
</comment>
<evidence type="ECO:0000313" key="3">
    <source>
        <dbReference type="EMBL" id="KAK7293752.1"/>
    </source>
</evidence>
<accession>A0AAN9J7R5</accession>
<dbReference type="PANTHER" id="PTHR32009">
    <property type="entry name" value="TMV RESISTANCE PROTEIN N-LIKE"/>
    <property type="match status" value="1"/>
</dbReference>
<dbReference type="PROSITE" id="PS50104">
    <property type="entry name" value="TIR"/>
    <property type="match status" value="1"/>
</dbReference>
<gene>
    <name evidence="3" type="ORF">RJT34_16625</name>
</gene>
<dbReference type="Pfam" id="PF01582">
    <property type="entry name" value="TIR"/>
    <property type="match status" value="1"/>
</dbReference>
<dbReference type="GO" id="GO:0007165">
    <property type="term" value="P:signal transduction"/>
    <property type="evidence" value="ECO:0007669"/>
    <property type="project" value="InterPro"/>
</dbReference>
<protein>
    <recommendedName>
        <fullName evidence="2">TIR domain-containing protein</fullName>
    </recommendedName>
</protein>
<organism evidence="3 4">
    <name type="scientific">Clitoria ternatea</name>
    <name type="common">Butterfly pea</name>
    <dbReference type="NCBI Taxonomy" id="43366"/>
    <lineage>
        <taxon>Eukaryota</taxon>
        <taxon>Viridiplantae</taxon>
        <taxon>Streptophyta</taxon>
        <taxon>Embryophyta</taxon>
        <taxon>Tracheophyta</taxon>
        <taxon>Spermatophyta</taxon>
        <taxon>Magnoliopsida</taxon>
        <taxon>eudicotyledons</taxon>
        <taxon>Gunneridae</taxon>
        <taxon>Pentapetalae</taxon>
        <taxon>rosids</taxon>
        <taxon>fabids</taxon>
        <taxon>Fabales</taxon>
        <taxon>Fabaceae</taxon>
        <taxon>Papilionoideae</taxon>
        <taxon>50 kb inversion clade</taxon>
        <taxon>NPAAA clade</taxon>
        <taxon>indigoferoid/millettioid clade</taxon>
        <taxon>Phaseoleae</taxon>
        <taxon>Clitoria</taxon>
    </lineage>
</organism>
<dbReference type="Proteomes" id="UP001359559">
    <property type="component" value="Unassembled WGS sequence"/>
</dbReference>